<dbReference type="PRINTS" id="PR01846">
    <property type="entry name" value="TRHRFAMILY"/>
</dbReference>
<comment type="caution">
    <text evidence="11">The sequence shown here is derived from an EMBL/GenBank/DDBJ whole genome shotgun (WGS) entry which is preliminary data.</text>
</comment>
<accession>A0A835ZT22</accession>
<evidence type="ECO:0000256" key="6">
    <source>
        <dbReference type="ARBA" id="ARBA00023040"/>
    </source>
</evidence>
<dbReference type="AlphaFoldDB" id="A0A835ZT22"/>
<name>A0A835ZT22_SHEEP</name>
<keyword evidence="6" id="KW-0807">Transducer</keyword>
<dbReference type="SUPFAM" id="SSF81321">
    <property type="entry name" value="Family A G protein-coupled receptor-like"/>
    <property type="match status" value="1"/>
</dbReference>
<dbReference type="Proteomes" id="UP000664991">
    <property type="component" value="Chromosome 14"/>
</dbReference>
<evidence type="ECO:0000256" key="2">
    <source>
        <dbReference type="ARBA" id="ARBA00004370"/>
    </source>
</evidence>
<keyword evidence="5 9" id="KW-1133">Transmembrane helix</keyword>
<dbReference type="PANTHER" id="PTHR46061:SF5">
    <property type="entry name" value="THYROTROPIN-RELEASING HORMONE RECEPTOR"/>
    <property type="match status" value="1"/>
</dbReference>
<dbReference type="PANTHER" id="PTHR46061">
    <property type="entry name" value="THYROTROPIN-RELEASING HORMONE RECEPTOR"/>
    <property type="match status" value="1"/>
</dbReference>
<dbReference type="GO" id="GO:0007200">
    <property type="term" value="P:phospholipase C-activating G protein-coupled receptor signaling pathway"/>
    <property type="evidence" value="ECO:0007669"/>
    <property type="project" value="TreeGrafter"/>
</dbReference>
<comment type="function">
    <text evidence="1">Receptor for thyrotropin-releasing hormone (TRH). Upon ligand binding, this G-protein-coupled receptor triggers activation of the phosphatidylinositol (IP3)-calcium-protein kinase C (PKC) pathway.</text>
</comment>
<evidence type="ECO:0000313" key="11">
    <source>
        <dbReference type="EMBL" id="KAG5200355.1"/>
    </source>
</evidence>
<organism evidence="11 12">
    <name type="scientific">Ovis aries</name>
    <name type="common">Sheep</name>
    <dbReference type="NCBI Taxonomy" id="9940"/>
    <lineage>
        <taxon>Eukaryota</taxon>
        <taxon>Metazoa</taxon>
        <taxon>Chordata</taxon>
        <taxon>Craniata</taxon>
        <taxon>Vertebrata</taxon>
        <taxon>Euteleostomi</taxon>
        <taxon>Mammalia</taxon>
        <taxon>Eutheria</taxon>
        <taxon>Laurasiatheria</taxon>
        <taxon>Artiodactyla</taxon>
        <taxon>Ruminantia</taxon>
        <taxon>Pecora</taxon>
        <taxon>Bovidae</taxon>
        <taxon>Caprinae</taxon>
        <taxon>Ovis</taxon>
    </lineage>
</organism>
<dbReference type="GO" id="GO:0016020">
    <property type="term" value="C:membrane"/>
    <property type="evidence" value="ECO:0007669"/>
    <property type="project" value="UniProtKB-SubCell"/>
</dbReference>
<keyword evidence="7 9" id="KW-0472">Membrane</keyword>
<comment type="subcellular location">
    <subcellularLocation>
        <location evidence="2">Membrane</location>
    </subcellularLocation>
</comment>
<evidence type="ECO:0000256" key="4">
    <source>
        <dbReference type="ARBA" id="ARBA00022692"/>
    </source>
</evidence>
<evidence type="ECO:0000256" key="3">
    <source>
        <dbReference type="ARBA" id="ARBA00018873"/>
    </source>
</evidence>
<evidence type="ECO:0000313" key="12">
    <source>
        <dbReference type="Proteomes" id="UP000664991"/>
    </source>
</evidence>
<dbReference type="GO" id="GO:0004997">
    <property type="term" value="F:thyrotropin-releasing hormone receptor activity"/>
    <property type="evidence" value="ECO:0007669"/>
    <property type="project" value="InterPro"/>
</dbReference>
<evidence type="ECO:0000256" key="8">
    <source>
        <dbReference type="ARBA" id="ARBA00032251"/>
    </source>
</evidence>
<reference evidence="11 12" key="1">
    <citation type="submission" date="2020-12" db="EMBL/GenBank/DDBJ databases">
        <title>De novo assembly of Tibetan sheep genome.</title>
        <authorList>
            <person name="Li X."/>
        </authorList>
    </citation>
    <scope>NUCLEOTIDE SEQUENCE [LARGE SCALE GENOMIC DNA]</scope>
    <source>
        <tissue evidence="11">Heart</tissue>
    </source>
</reference>
<evidence type="ECO:0000256" key="9">
    <source>
        <dbReference type="SAM" id="Phobius"/>
    </source>
</evidence>
<evidence type="ECO:0000259" key="10">
    <source>
        <dbReference type="PROSITE" id="PS50262"/>
    </source>
</evidence>
<dbReference type="EMBL" id="JAEMGP010000014">
    <property type="protein sequence ID" value="KAG5200355.1"/>
    <property type="molecule type" value="Genomic_DNA"/>
</dbReference>
<gene>
    <name evidence="11" type="ORF">JEQ12_004889</name>
</gene>
<protein>
    <recommendedName>
        <fullName evidence="3">Thyrotropin-releasing hormone receptor</fullName>
    </recommendedName>
    <alternativeName>
        <fullName evidence="8">Thyroliberin receptor</fullName>
    </alternativeName>
</protein>
<evidence type="ECO:0000256" key="5">
    <source>
        <dbReference type="ARBA" id="ARBA00022989"/>
    </source>
</evidence>
<feature type="domain" description="G-protein coupled receptors family 1 profile" evidence="10">
    <location>
        <begin position="1"/>
        <end position="54"/>
    </location>
</feature>
<evidence type="ECO:0000256" key="7">
    <source>
        <dbReference type="ARBA" id="ARBA00023136"/>
    </source>
</evidence>
<keyword evidence="4 9" id="KW-0812">Transmembrane</keyword>
<proteinExistence type="predicted"/>
<dbReference type="InterPro" id="IPR000276">
    <property type="entry name" value="GPCR_Rhodpsn"/>
</dbReference>
<keyword evidence="6" id="KW-0675">Receptor</keyword>
<dbReference type="InterPro" id="IPR002120">
    <property type="entry name" value="TRH_rcpt_1"/>
</dbReference>
<keyword evidence="6" id="KW-0297">G-protein coupled receptor</keyword>
<feature type="transmembrane region" description="Helical" evidence="9">
    <location>
        <begin position="34"/>
        <end position="57"/>
    </location>
</feature>
<dbReference type="Gene3D" id="1.20.1070.10">
    <property type="entry name" value="Rhodopsin 7-helix transmembrane proteins"/>
    <property type="match status" value="1"/>
</dbReference>
<dbReference type="PROSITE" id="PS50262">
    <property type="entry name" value="G_PROTEIN_RECEP_F1_2"/>
    <property type="match status" value="1"/>
</dbReference>
<dbReference type="Pfam" id="PF00001">
    <property type="entry name" value="7tm_1"/>
    <property type="match status" value="1"/>
</dbReference>
<sequence length="69" mass="7893">MLVVVVLLFAVLWIPYRTLVLLSSFVAQPFLDPWVLLFCLTCACANSAIHPIIYSLMSQKFQAAFWRLC</sequence>
<evidence type="ECO:0000256" key="1">
    <source>
        <dbReference type="ARBA" id="ARBA00004100"/>
    </source>
</evidence>
<dbReference type="InterPro" id="IPR017452">
    <property type="entry name" value="GPCR_Rhodpsn_7TM"/>
</dbReference>